<dbReference type="InterPro" id="IPR052155">
    <property type="entry name" value="Biofilm_reg_signaling"/>
</dbReference>
<evidence type="ECO:0000259" key="3">
    <source>
        <dbReference type="PROSITE" id="PS50113"/>
    </source>
</evidence>
<dbReference type="Gene3D" id="3.30.450.20">
    <property type="entry name" value="PAS domain"/>
    <property type="match status" value="3"/>
</dbReference>
<feature type="domain" description="PAC" evidence="3">
    <location>
        <begin position="657"/>
        <end position="709"/>
    </location>
</feature>
<dbReference type="Gene3D" id="3.30.450.40">
    <property type="match status" value="1"/>
</dbReference>
<dbReference type="SUPFAM" id="SSF55781">
    <property type="entry name" value="GAF domain-like"/>
    <property type="match status" value="1"/>
</dbReference>
<dbReference type="PROSITE" id="PS50887">
    <property type="entry name" value="GGDEF"/>
    <property type="match status" value="1"/>
</dbReference>
<sequence>MMHRKGWQPCGYVALYLVFGLLWVNGSDALVGWLVPSMEAFELISRFKGSAFVAISGGCLYLALASWAPPSRNLEVPPGRGQWLIFAGLLLVALALPSMGELLVRWLDAEKAFVTKASHGGLLAGLAAMTLTVLLIAIQRRQLGLTLSHLAENEASRREQLLGGFFDMPFIGMGLTCPHTGRWIKVNDCLEALLGYSAEELRQKNWQALTHPSDLTTDEHAFGRLLAGETEAYQLEKRFIAASGQAVPVRIYIKLLRDGNGHPEHVICMIQDLTRERLNQQALQRQSNLYNMLSRVNQVILYSRSVDEVLQAACRIAVEEGQMSFAWIGLCDDQRRITSSRAHAGDQATATGVGQLLQSFDRHPGRGLSERAVLYDQTVVVNDCLGTPEYEPWHDFSRRFNCRSAIALPLHHKGRVFANLTLYGSTVDFFSPKLVKTLEELAHDIGFALDSINRDQALEAANQVINSSPFILVRWRYEHGWPIEYVSDNIRNLGIEPDTLLPSESRFDSLIDPRDRARVLTEADEYLHQGLASFTQTYRLVSTGGADERWVEDQTHVLRDGSGQVVAIEGVLTDITERRHQESRLQQASAVIQNTREAVLITDARKRVTRANPAFSDMFGWSENELRNKTLDILRSERHPESFYHALWQKVGEQGHWQGEIMCRRRHGEVFPALLSVSRICQDSGDVSHYIGVFTDLTQLKNSESRIEHLATHDALTGLPNRKALFRQLEACRRYNLHHERLSALLMADLDNFRDINDSFGHLEGDRLLLQVVERFSAVLREGEHLFRLGGDEFAILLDEVADSNEAANIADTLMQQLQSVFRLSDSAEVRASASFGISLIEGLNLSPEVILQQADAALFNAKEQRGSLRFFSDDLTAAVHHRLQLEQRLRRALEQDEFCLYYQPQWSIDGSRMTGVEALIRWQDPEQGLVSPAEFIPVAEQSALISQIGSWVLRNACEQIAAWQARGIRVPRVAVNVSPQQLYLHHLPQEVANNLQQTRITPALLELELTEGALMSPGLEAVDMLNALRALGVSLAIDDFGTGYSSLAYLKRFPLNLLKIDKSFTDDLLASDEALAIVETIIMLGHKLGLSVLAEGVEVEAQRMELERLGCHQFQGYLKSKPLPAAELEALLLGDQC</sequence>
<dbReference type="InterPro" id="IPR001610">
    <property type="entry name" value="PAC"/>
</dbReference>
<feature type="domain" description="PAS" evidence="2">
    <location>
        <begin position="181"/>
        <end position="229"/>
    </location>
</feature>
<evidence type="ECO:0008006" key="8">
    <source>
        <dbReference type="Google" id="ProtNLM"/>
    </source>
</evidence>
<feature type="domain" description="EAL" evidence="4">
    <location>
        <begin position="883"/>
        <end position="1137"/>
    </location>
</feature>
<reference evidence="7" key="1">
    <citation type="journal article" date="2019" name="Int. J. Syst. Evol. Microbiol.">
        <title>The Global Catalogue of Microorganisms (GCM) 10K type strain sequencing project: providing services to taxonomists for standard genome sequencing and annotation.</title>
        <authorList>
            <consortium name="The Broad Institute Genomics Platform"/>
            <consortium name="The Broad Institute Genome Sequencing Center for Infectious Disease"/>
            <person name="Wu L."/>
            <person name="Ma J."/>
        </authorList>
    </citation>
    <scope>NUCLEOTIDE SEQUENCE [LARGE SCALE GENOMIC DNA]</scope>
    <source>
        <strain evidence="7">JCM 15134</strain>
    </source>
</reference>
<dbReference type="Pfam" id="PF00563">
    <property type="entry name" value="EAL"/>
    <property type="match status" value="1"/>
</dbReference>
<dbReference type="InterPro" id="IPR000700">
    <property type="entry name" value="PAS-assoc_C"/>
</dbReference>
<dbReference type="Pfam" id="PF00989">
    <property type="entry name" value="PAS"/>
    <property type="match status" value="1"/>
</dbReference>
<dbReference type="SMART" id="SM00065">
    <property type="entry name" value="GAF"/>
    <property type="match status" value="1"/>
</dbReference>
<feature type="transmembrane region" description="Helical" evidence="1">
    <location>
        <begin position="47"/>
        <end position="68"/>
    </location>
</feature>
<keyword evidence="1" id="KW-1133">Transmembrane helix</keyword>
<dbReference type="SMART" id="SM00052">
    <property type="entry name" value="EAL"/>
    <property type="match status" value="1"/>
</dbReference>
<accession>A0ABP3T7C8</accession>
<dbReference type="SMART" id="SM00091">
    <property type="entry name" value="PAS"/>
    <property type="match status" value="3"/>
</dbReference>
<dbReference type="Pfam" id="PF08447">
    <property type="entry name" value="PAS_3"/>
    <property type="match status" value="2"/>
</dbReference>
<dbReference type="InterPro" id="IPR003018">
    <property type="entry name" value="GAF"/>
</dbReference>
<evidence type="ECO:0000256" key="1">
    <source>
        <dbReference type="SAM" id="Phobius"/>
    </source>
</evidence>
<dbReference type="InterPro" id="IPR035919">
    <property type="entry name" value="EAL_sf"/>
</dbReference>
<dbReference type="InterPro" id="IPR043128">
    <property type="entry name" value="Rev_trsase/Diguanyl_cyclase"/>
</dbReference>
<dbReference type="CDD" id="cd00130">
    <property type="entry name" value="PAS"/>
    <property type="match status" value="3"/>
</dbReference>
<keyword evidence="7" id="KW-1185">Reference proteome</keyword>
<dbReference type="SUPFAM" id="SSF55785">
    <property type="entry name" value="PYP-like sensor domain (PAS domain)"/>
    <property type="match status" value="3"/>
</dbReference>
<dbReference type="CDD" id="cd01949">
    <property type="entry name" value="GGDEF"/>
    <property type="match status" value="1"/>
</dbReference>
<organism evidence="6 7">
    <name type="scientific">Marinobacterium maritimum</name>
    <dbReference type="NCBI Taxonomy" id="500162"/>
    <lineage>
        <taxon>Bacteria</taxon>
        <taxon>Pseudomonadati</taxon>
        <taxon>Pseudomonadota</taxon>
        <taxon>Gammaproteobacteria</taxon>
        <taxon>Oceanospirillales</taxon>
        <taxon>Oceanospirillaceae</taxon>
        <taxon>Marinobacterium</taxon>
    </lineage>
</organism>
<dbReference type="SMART" id="SM00267">
    <property type="entry name" value="GGDEF"/>
    <property type="match status" value="1"/>
</dbReference>
<dbReference type="InterPro" id="IPR000160">
    <property type="entry name" value="GGDEF_dom"/>
</dbReference>
<dbReference type="CDD" id="cd01948">
    <property type="entry name" value="EAL"/>
    <property type="match status" value="1"/>
</dbReference>
<dbReference type="EMBL" id="BAAAET010000001">
    <property type="protein sequence ID" value="GAA0681221.1"/>
    <property type="molecule type" value="Genomic_DNA"/>
</dbReference>
<evidence type="ECO:0000259" key="4">
    <source>
        <dbReference type="PROSITE" id="PS50883"/>
    </source>
</evidence>
<dbReference type="NCBIfam" id="TIGR00229">
    <property type="entry name" value="sensory_box"/>
    <property type="match status" value="2"/>
</dbReference>
<dbReference type="InterPro" id="IPR035965">
    <property type="entry name" value="PAS-like_dom_sf"/>
</dbReference>
<dbReference type="SMART" id="SM00086">
    <property type="entry name" value="PAC"/>
    <property type="match status" value="3"/>
</dbReference>
<dbReference type="Gene3D" id="3.20.20.450">
    <property type="entry name" value="EAL domain"/>
    <property type="match status" value="1"/>
</dbReference>
<dbReference type="Proteomes" id="UP001499915">
    <property type="component" value="Unassembled WGS sequence"/>
</dbReference>
<dbReference type="InterPro" id="IPR013767">
    <property type="entry name" value="PAS_fold"/>
</dbReference>
<gene>
    <name evidence="6" type="ORF">GCM10009104_02210</name>
</gene>
<evidence type="ECO:0000259" key="5">
    <source>
        <dbReference type="PROSITE" id="PS50887"/>
    </source>
</evidence>
<proteinExistence type="predicted"/>
<feature type="domain" description="PAS" evidence="2">
    <location>
        <begin position="584"/>
        <end position="642"/>
    </location>
</feature>
<dbReference type="SUPFAM" id="SSF55073">
    <property type="entry name" value="Nucleotide cyclase"/>
    <property type="match status" value="1"/>
</dbReference>
<comment type="caution">
    <text evidence="6">The sequence shown here is derived from an EMBL/GenBank/DDBJ whole genome shotgun (WGS) entry which is preliminary data.</text>
</comment>
<dbReference type="InterPro" id="IPR013655">
    <property type="entry name" value="PAS_fold_3"/>
</dbReference>
<dbReference type="RefSeq" id="WP_343800971.1">
    <property type="nucleotide sequence ID" value="NZ_BAAAET010000001.1"/>
</dbReference>
<dbReference type="Gene3D" id="3.30.70.270">
    <property type="match status" value="1"/>
</dbReference>
<dbReference type="PANTHER" id="PTHR44757:SF2">
    <property type="entry name" value="BIOFILM ARCHITECTURE MAINTENANCE PROTEIN MBAA"/>
    <property type="match status" value="1"/>
</dbReference>
<evidence type="ECO:0000313" key="6">
    <source>
        <dbReference type="EMBL" id="GAA0681221.1"/>
    </source>
</evidence>
<feature type="transmembrane region" description="Helical" evidence="1">
    <location>
        <begin position="12"/>
        <end position="35"/>
    </location>
</feature>
<dbReference type="InterPro" id="IPR029787">
    <property type="entry name" value="Nucleotide_cyclase"/>
</dbReference>
<feature type="domain" description="PAC" evidence="3">
    <location>
        <begin position="233"/>
        <end position="285"/>
    </location>
</feature>
<name>A0ABP3T7C8_9GAMM</name>
<protein>
    <recommendedName>
        <fullName evidence="8">PAS domain S-box-containing protein/diguanylate cyclase (GGDEF) domain-containing protein</fullName>
    </recommendedName>
</protein>
<evidence type="ECO:0000259" key="2">
    <source>
        <dbReference type="PROSITE" id="PS50112"/>
    </source>
</evidence>
<keyword evidence="1" id="KW-0812">Transmembrane</keyword>
<dbReference type="SUPFAM" id="SSF141868">
    <property type="entry name" value="EAL domain-like"/>
    <property type="match status" value="1"/>
</dbReference>
<dbReference type="InterPro" id="IPR000014">
    <property type="entry name" value="PAS"/>
</dbReference>
<evidence type="ECO:0000313" key="7">
    <source>
        <dbReference type="Proteomes" id="UP001499915"/>
    </source>
</evidence>
<dbReference type="PROSITE" id="PS50113">
    <property type="entry name" value="PAC"/>
    <property type="match status" value="3"/>
</dbReference>
<dbReference type="PROSITE" id="PS50112">
    <property type="entry name" value="PAS"/>
    <property type="match status" value="2"/>
</dbReference>
<feature type="domain" description="PAC" evidence="3">
    <location>
        <begin position="534"/>
        <end position="587"/>
    </location>
</feature>
<dbReference type="Pfam" id="PF13185">
    <property type="entry name" value="GAF_2"/>
    <property type="match status" value="1"/>
</dbReference>
<feature type="domain" description="GGDEF" evidence="5">
    <location>
        <begin position="741"/>
        <end position="874"/>
    </location>
</feature>
<dbReference type="InterPro" id="IPR001633">
    <property type="entry name" value="EAL_dom"/>
</dbReference>
<feature type="transmembrane region" description="Helical" evidence="1">
    <location>
        <begin position="119"/>
        <end position="138"/>
    </location>
</feature>
<dbReference type="Pfam" id="PF00990">
    <property type="entry name" value="GGDEF"/>
    <property type="match status" value="1"/>
</dbReference>
<dbReference type="PANTHER" id="PTHR44757">
    <property type="entry name" value="DIGUANYLATE CYCLASE DGCP"/>
    <property type="match status" value="1"/>
</dbReference>
<dbReference type="InterPro" id="IPR029016">
    <property type="entry name" value="GAF-like_dom_sf"/>
</dbReference>
<dbReference type="NCBIfam" id="TIGR00254">
    <property type="entry name" value="GGDEF"/>
    <property type="match status" value="1"/>
</dbReference>
<feature type="transmembrane region" description="Helical" evidence="1">
    <location>
        <begin position="83"/>
        <end position="107"/>
    </location>
</feature>
<keyword evidence="1" id="KW-0472">Membrane</keyword>
<dbReference type="PROSITE" id="PS50883">
    <property type="entry name" value="EAL"/>
    <property type="match status" value="1"/>
</dbReference>